<dbReference type="AlphaFoldDB" id="A0A0W4ZTB1"/>
<proteinExistence type="predicted"/>
<dbReference type="RefSeq" id="XP_018227734.1">
    <property type="nucleotide sequence ID" value="XM_018368874.1"/>
</dbReference>
<accession>A0A0W4ZTB1</accession>
<organism evidence="1 2">
    <name type="scientific">Pneumocystis carinii (strain B80)</name>
    <name type="common">Rat pneumocystis pneumonia agent</name>
    <name type="synonym">Pneumocystis carinii f. sp. carinii</name>
    <dbReference type="NCBI Taxonomy" id="1408658"/>
    <lineage>
        <taxon>Eukaryota</taxon>
        <taxon>Fungi</taxon>
        <taxon>Dikarya</taxon>
        <taxon>Ascomycota</taxon>
        <taxon>Taphrinomycotina</taxon>
        <taxon>Pneumocystomycetes</taxon>
        <taxon>Pneumocystaceae</taxon>
        <taxon>Pneumocystis</taxon>
    </lineage>
</organism>
<dbReference type="OrthoDB" id="5399929at2759"/>
<dbReference type="VEuPathDB" id="FungiDB:T552_00256"/>
<reference evidence="2" key="1">
    <citation type="journal article" date="2016" name="Nat. Commun.">
        <title>Genome analysis of three Pneumocystis species reveals adaptation mechanisms to life exclusively in mammalian hosts.</title>
        <authorList>
            <person name="Ma L."/>
            <person name="Chen Z."/>
            <person name="Huang D.W."/>
            <person name="Kutty G."/>
            <person name="Ishihara M."/>
            <person name="Wang H."/>
            <person name="Abouelleil A."/>
            <person name="Bishop L."/>
            <person name="Davey E."/>
            <person name="Deng R."/>
            <person name="Deng X."/>
            <person name="Fan L."/>
            <person name="Fantoni G."/>
            <person name="Fitzgerald M."/>
            <person name="Gogineni E."/>
            <person name="Goldberg J.M."/>
            <person name="Handley G."/>
            <person name="Hu X."/>
            <person name="Huber C."/>
            <person name="Jiao X."/>
            <person name="Jones K."/>
            <person name="Levin J.Z."/>
            <person name="Liu Y."/>
            <person name="Macdonald P."/>
            <person name="Melnikov A."/>
            <person name="Raley C."/>
            <person name="Sassi M."/>
            <person name="Sherman B.T."/>
            <person name="Song X."/>
            <person name="Sykes S."/>
            <person name="Tran B."/>
            <person name="Walsh L."/>
            <person name="Xia Y."/>
            <person name="Yang J."/>
            <person name="Young S."/>
            <person name="Zeng Q."/>
            <person name="Zheng X."/>
            <person name="Stephens R."/>
            <person name="Nusbaum C."/>
            <person name="Birren B.W."/>
            <person name="Azadi P."/>
            <person name="Lempicki R.A."/>
            <person name="Cuomo C.A."/>
            <person name="Kovacs J.A."/>
        </authorList>
    </citation>
    <scope>NUCLEOTIDE SEQUENCE [LARGE SCALE GENOMIC DNA]</scope>
    <source>
        <strain evidence="2">B80</strain>
    </source>
</reference>
<evidence type="ECO:0000313" key="1">
    <source>
        <dbReference type="EMBL" id="KTW31618.1"/>
    </source>
</evidence>
<sequence>MDSDFLELESNKRKKLSKHSLYHNYAENQIDFFKKSKQFSESLDDSSLDDSFSYTKRLRSTSIDNRSKIPSVYQQTSLKTPNSNRADTSSATILTIYLKEIDPLAHLDEILSLFENTIPQMTHESLLKLESILFHLQHTIWKI</sequence>
<gene>
    <name evidence="1" type="ORF">T552_00256</name>
</gene>
<dbReference type="Proteomes" id="UP000054454">
    <property type="component" value="Unassembled WGS sequence"/>
</dbReference>
<dbReference type="EMBL" id="LFVZ01000001">
    <property type="protein sequence ID" value="KTW31618.1"/>
    <property type="molecule type" value="Genomic_DNA"/>
</dbReference>
<evidence type="ECO:0000313" key="2">
    <source>
        <dbReference type="Proteomes" id="UP000054454"/>
    </source>
</evidence>
<comment type="caution">
    <text evidence="1">The sequence shown here is derived from an EMBL/GenBank/DDBJ whole genome shotgun (WGS) entry which is preliminary data.</text>
</comment>
<keyword evidence="2" id="KW-1185">Reference proteome</keyword>
<dbReference type="GeneID" id="28935076"/>
<name>A0A0W4ZTB1_PNEC8</name>
<protein>
    <submittedName>
        <fullName evidence="1">Uncharacterized protein</fullName>
    </submittedName>
</protein>